<name>A0A934S3M5_9BACT</name>
<dbReference type="InterPro" id="IPR013517">
    <property type="entry name" value="FG-GAP"/>
</dbReference>
<dbReference type="SUPFAM" id="SSF69304">
    <property type="entry name" value="Tricorn protease N-terminal domain"/>
    <property type="match status" value="1"/>
</dbReference>
<gene>
    <name evidence="2" type="ORF">JIN87_26595</name>
</gene>
<proteinExistence type="predicted"/>
<evidence type="ECO:0000313" key="2">
    <source>
        <dbReference type="EMBL" id="MBK1880484.1"/>
    </source>
</evidence>
<dbReference type="PANTHER" id="PTHR44103:SF1">
    <property type="entry name" value="PROPROTEIN CONVERTASE P"/>
    <property type="match status" value="1"/>
</dbReference>
<accession>A0A934S3M5</accession>
<dbReference type="EMBL" id="JAENIL010000092">
    <property type="protein sequence ID" value="MBK1880484.1"/>
    <property type="molecule type" value="Genomic_DNA"/>
</dbReference>
<protein>
    <submittedName>
        <fullName evidence="2">PD40 domain-containing protein</fullName>
    </submittedName>
</protein>
<sequence>MEHPVIIISLLLAISLSTLCSGKEQREVIVSHTDENNILQLFRMKEDGSDSRQLTHGAEYCVQPACSADGKKIVFVKRSHQGMALWLCDRDGENAKELTTKSKHILVPSWLPDSKHIVWMSAQPGQKQQDPARDSQIHIMNTDTGESRRLFTDPEQTKFSNGMPVVSPRGDRIAFVSNRGGQMRIWTSKLDGSDARAVSPVSNEFDKALELPIEQKVPAWSPDGQWIAHWEGVEMIHMSKFTGIQDREKDRRISQTWNVWVVGHDGNNKRKIGRGDDPTWSPDGFVTRAFPAPSRGGPKVVIETESGEKELEIVPRKRKWGRFAWLPDPSWTRHEIYSGAHVNSATAADYDSDGDQEIIFSADGQILMYHGPNYRTKQILATSDPIHPKLKARCIHSTLHDVDGDGDLDFVGSYVRGLFWLECPNKNAINTSWEYHKITDDIHGVHCIRSFDIDGDGSEDLIANDFTHEEGPYSGSICWFKPTLSEDAPITWSIIPIADGTAIGGSHYFDFGDINGDGRVDFTLGAKGKPFDGGNYFAVFYAPADPTQPWRRESLPDAGKQIGATHASPADVNGDGKMDVIATRGHGVGALWFEAPDWTQHIIDDSIASPHSTDVGDIDGDGDIDFTTVGFESKLAAWYENDGAGNFTRHILSRDQMAYDTMITDLDGDGDNDILVAGQRSQNVVWFENPQR</sequence>
<dbReference type="Pfam" id="PF07676">
    <property type="entry name" value="PD40"/>
    <property type="match status" value="2"/>
</dbReference>
<comment type="caution">
    <text evidence="2">The sequence shown here is derived from an EMBL/GenBank/DDBJ whole genome shotgun (WGS) entry which is preliminary data.</text>
</comment>
<dbReference type="Pfam" id="PF13517">
    <property type="entry name" value="FG-GAP_3"/>
    <property type="match status" value="1"/>
</dbReference>
<reference evidence="2" key="1">
    <citation type="submission" date="2021-01" db="EMBL/GenBank/DDBJ databases">
        <title>Modified the classification status of verrucomicrobia.</title>
        <authorList>
            <person name="Feng X."/>
        </authorList>
    </citation>
    <scope>NUCLEOTIDE SEQUENCE</scope>
    <source>
        <strain evidence="2">KCTC 13126</strain>
    </source>
</reference>
<dbReference type="PANTHER" id="PTHR44103">
    <property type="entry name" value="PROPROTEIN CONVERTASE P"/>
    <property type="match status" value="1"/>
</dbReference>
<dbReference type="Proteomes" id="UP000617628">
    <property type="component" value="Unassembled WGS sequence"/>
</dbReference>
<dbReference type="InterPro" id="IPR028994">
    <property type="entry name" value="Integrin_alpha_N"/>
</dbReference>
<organism evidence="2 3">
    <name type="scientific">Pelagicoccus mobilis</name>
    <dbReference type="NCBI Taxonomy" id="415221"/>
    <lineage>
        <taxon>Bacteria</taxon>
        <taxon>Pseudomonadati</taxon>
        <taxon>Verrucomicrobiota</taxon>
        <taxon>Opitutia</taxon>
        <taxon>Puniceicoccales</taxon>
        <taxon>Pelagicoccaceae</taxon>
        <taxon>Pelagicoccus</taxon>
    </lineage>
</organism>
<evidence type="ECO:0000313" key="3">
    <source>
        <dbReference type="Proteomes" id="UP000617628"/>
    </source>
</evidence>
<dbReference type="AlphaFoldDB" id="A0A934S3M5"/>
<keyword evidence="1" id="KW-0732">Signal</keyword>
<dbReference type="InterPro" id="IPR011042">
    <property type="entry name" value="6-blade_b-propeller_TolB-like"/>
</dbReference>
<keyword evidence="3" id="KW-1185">Reference proteome</keyword>
<dbReference type="Gene3D" id="2.120.10.30">
    <property type="entry name" value="TolB, C-terminal domain"/>
    <property type="match status" value="1"/>
</dbReference>
<dbReference type="RefSeq" id="WP_200359502.1">
    <property type="nucleotide sequence ID" value="NZ_JAENIL010000092.1"/>
</dbReference>
<dbReference type="SUPFAM" id="SSF69318">
    <property type="entry name" value="Integrin alpha N-terminal domain"/>
    <property type="match status" value="1"/>
</dbReference>
<dbReference type="InterPro" id="IPR011659">
    <property type="entry name" value="WD40"/>
</dbReference>
<dbReference type="Gene3D" id="2.130.10.130">
    <property type="entry name" value="Integrin alpha, N-terminal"/>
    <property type="match status" value="1"/>
</dbReference>
<evidence type="ECO:0000256" key="1">
    <source>
        <dbReference type="ARBA" id="ARBA00022729"/>
    </source>
</evidence>